<sequence>MTLQELTERVEKLEREVAELKAMVKPKPQPVKITPEELERRRKAVAAILEFAEKLRGRGVTLTDILMEMRYGSGKWCD</sequence>
<reference evidence="1 2" key="1">
    <citation type="submission" date="2022-08" db="EMBL/GenBank/DDBJ databases">
        <title>Bacterial and archaeal communities from various locations to study Microbial Dark Matter (Phase II).</title>
        <authorList>
            <person name="Stepanauskas R."/>
        </authorList>
    </citation>
    <scope>NUCLEOTIDE SEQUENCE [LARGE SCALE GENOMIC DNA]</scope>
    <source>
        <strain evidence="1 2">PD1</strain>
    </source>
</reference>
<evidence type="ECO:0000313" key="1">
    <source>
        <dbReference type="EMBL" id="MCS3917867.1"/>
    </source>
</evidence>
<comment type="caution">
    <text evidence="1">The sequence shown here is derived from an EMBL/GenBank/DDBJ whole genome shotgun (WGS) entry which is preliminary data.</text>
</comment>
<name>A0ABT2EIU5_9BACT</name>
<proteinExistence type="predicted"/>
<protein>
    <submittedName>
        <fullName evidence="1">Uncharacterized protein</fullName>
    </submittedName>
</protein>
<evidence type="ECO:0000313" key="2">
    <source>
        <dbReference type="Proteomes" id="UP001204798"/>
    </source>
</evidence>
<dbReference type="RefSeq" id="WP_259092526.1">
    <property type="nucleotide sequence ID" value="NZ_CP130454.1"/>
</dbReference>
<keyword evidence="2" id="KW-1185">Reference proteome</keyword>
<dbReference type="Proteomes" id="UP001204798">
    <property type="component" value="Unassembled WGS sequence"/>
</dbReference>
<gene>
    <name evidence="1" type="ORF">M2350_000264</name>
</gene>
<organism evidence="1 2">
    <name type="scientific">Candidatus Fervidibacter sacchari</name>
    <dbReference type="NCBI Taxonomy" id="1448929"/>
    <lineage>
        <taxon>Bacteria</taxon>
        <taxon>Candidatus Fervidibacterota</taxon>
        <taxon>Candidatus Fervidibacter</taxon>
    </lineage>
</organism>
<dbReference type="EMBL" id="JANUCP010000001">
    <property type="protein sequence ID" value="MCS3917867.1"/>
    <property type="molecule type" value="Genomic_DNA"/>
</dbReference>
<accession>A0ABT2EIU5</accession>